<evidence type="ECO:0000256" key="1">
    <source>
        <dbReference type="SAM" id="Coils"/>
    </source>
</evidence>
<sequence length="45" mass="5380">MLFAILIFVGLFAIYDSIRRLNNNVLEQTEEIKKLRDELNQKQQN</sequence>
<evidence type="ECO:0000313" key="3">
    <source>
        <dbReference type="Proteomes" id="UP001172743"/>
    </source>
</evidence>
<dbReference type="EMBL" id="JAUHTQ010000002">
    <property type="protein sequence ID" value="MDN4492515.1"/>
    <property type="molecule type" value="Genomic_DNA"/>
</dbReference>
<dbReference type="RefSeq" id="WP_301136625.1">
    <property type="nucleotide sequence ID" value="NZ_JAUHTQ010000002.1"/>
</dbReference>
<feature type="coiled-coil region" evidence="1">
    <location>
        <begin position="18"/>
        <end position="45"/>
    </location>
</feature>
<organism evidence="2 3">
    <name type="scientific">Ureibacillus aquaedulcis</name>
    <dbReference type="NCBI Taxonomy" id="3058421"/>
    <lineage>
        <taxon>Bacteria</taxon>
        <taxon>Bacillati</taxon>
        <taxon>Bacillota</taxon>
        <taxon>Bacilli</taxon>
        <taxon>Bacillales</taxon>
        <taxon>Caryophanaceae</taxon>
        <taxon>Ureibacillus</taxon>
    </lineage>
</organism>
<gene>
    <name evidence="2" type="ORF">QYB95_03090</name>
</gene>
<name>A0ABT8GM59_9BACL</name>
<keyword evidence="1" id="KW-0175">Coiled coil</keyword>
<evidence type="ECO:0008006" key="4">
    <source>
        <dbReference type="Google" id="ProtNLM"/>
    </source>
</evidence>
<keyword evidence="3" id="KW-1185">Reference proteome</keyword>
<protein>
    <recommendedName>
        <fullName evidence="4">BhlA-like holin</fullName>
    </recommendedName>
</protein>
<comment type="caution">
    <text evidence="2">The sequence shown here is derived from an EMBL/GenBank/DDBJ whole genome shotgun (WGS) entry which is preliminary data.</text>
</comment>
<reference evidence="2" key="1">
    <citation type="submission" date="2023-07" db="EMBL/GenBank/DDBJ databases">
        <title>Ureibacillus sp. isolated from freshwater well.</title>
        <authorList>
            <person name="Kirdat K."/>
            <person name="Bhatt A."/>
            <person name="Teware R."/>
            <person name="Bhavsar Y."/>
            <person name="Yadav A."/>
        </authorList>
    </citation>
    <scope>NUCLEOTIDE SEQUENCE</scope>
    <source>
        <strain evidence="2">BA0131</strain>
    </source>
</reference>
<accession>A0ABT8GM59</accession>
<proteinExistence type="predicted"/>
<evidence type="ECO:0000313" key="2">
    <source>
        <dbReference type="EMBL" id="MDN4492515.1"/>
    </source>
</evidence>
<dbReference type="Proteomes" id="UP001172743">
    <property type="component" value="Unassembled WGS sequence"/>
</dbReference>